<organism evidence="1 2">
    <name type="scientific">Prymnesium parvum</name>
    <name type="common">Toxic golden alga</name>
    <dbReference type="NCBI Taxonomy" id="97485"/>
    <lineage>
        <taxon>Eukaryota</taxon>
        <taxon>Haptista</taxon>
        <taxon>Haptophyta</taxon>
        <taxon>Prymnesiophyceae</taxon>
        <taxon>Prymnesiales</taxon>
        <taxon>Prymnesiaceae</taxon>
        <taxon>Prymnesium</taxon>
    </lineage>
</organism>
<dbReference type="Proteomes" id="UP001515480">
    <property type="component" value="Unassembled WGS sequence"/>
</dbReference>
<dbReference type="EMBL" id="JBGBPQ010000004">
    <property type="protein sequence ID" value="KAL1525483.1"/>
    <property type="molecule type" value="Genomic_DNA"/>
</dbReference>
<keyword evidence="2" id="KW-1185">Reference proteome</keyword>
<reference evidence="1 2" key="1">
    <citation type="journal article" date="2024" name="Science">
        <title>Giant polyketide synthase enzymes in the biosynthesis of giant marine polyether toxins.</title>
        <authorList>
            <person name="Fallon T.R."/>
            <person name="Shende V.V."/>
            <person name="Wierzbicki I.H."/>
            <person name="Pendleton A.L."/>
            <person name="Watervoot N.F."/>
            <person name="Auber R.P."/>
            <person name="Gonzalez D.J."/>
            <person name="Wisecaver J.H."/>
            <person name="Moore B.S."/>
        </authorList>
    </citation>
    <scope>NUCLEOTIDE SEQUENCE [LARGE SCALE GENOMIC DNA]</scope>
    <source>
        <strain evidence="1 2">12B1</strain>
    </source>
</reference>
<evidence type="ECO:0000313" key="2">
    <source>
        <dbReference type="Proteomes" id="UP001515480"/>
    </source>
</evidence>
<sequence length="111" mass="11855">MASTSSNCSATDVVVSAPHFSRSPFKYLFKERSALGRPAEMAATRALGLVPERTAAAMPFRSSIVYCRSLWPFFADGRAHKGFAFTARKVRQNVSCGDANGDPGAQVAIPG</sequence>
<accession>A0AB34JT46</accession>
<comment type="caution">
    <text evidence="1">The sequence shown here is derived from an EMBL/GenBank/DDBJ whole genome shotgun (WGS) entry which is preliminary data.</text>
</comment>
<dbReference type="AlphaFoldDB" id="A0AB34JT46"/>
<proteinExistence type="predicted"/>
<name>A0AB34JT46_PRYPA</name>
<gene>
    <name evidence="1" type="ORF">AB1Y20_020339</name>
</gene>
<protein>
    <submittedName>
        <fullName evidence="1">Uncharacterized protein</fullName>
    </submittedName>
</protein>
<evidence type="ECO:0000313" key="1">
    <source>
        <dbReference type="EMBL" id="KAL1525483.1"/>
    </source>
</evidence>